<proteinExistence type="predicted"/>
<dbReference type="RefSeq" id="WP_090092556.1">
    <property type="nucleotide sequence ID" value="NZ_CBCRVU010000002.1"/>
</dbReference>
<organism evidence="1 2">
    <name type="scientific">Lactobacillus bombicola</name>
    <dbReference type="NCBI Taxonomy" id="1505723"/>
    <lineage>
        <taxon>Bacteria</taxon>
        <taxon>Bacillati</taxon>
        <taxon>Bacillota</taxon>
        <taxon>Bacilli</taxon>
        <taxon>Lactobacillales</taxon>
        <taxon>Lactobacillaceae</taxon>
        <taxon>Lactobacillus</taxon>
    </lineage>
</organism>
<gene>
    <name evidence="1" type="ORF">SAMN04487792_0564</name>
</gene>
<dbReference type="EMBL" id="FOMN01000002">
    <property type="protein sequence ID" value="SFD37515.1"/>
    <property type="molecule type" value="Genomic_DNA"/>
</dbReference>
<dbReference type="AlphaFoldDB" id="A0A1I1RTC5"/>
<evidence type="ECO:0000313" key="2">
    <source>
        <dbReference type="Proteomes" id="UP000199599"/>
    </source>
</evidence>
<reference evidence="2" key="1">
    <citation type="submission" date="2016-10" db="EMBL/GenBank/DDBJ databases">
        <authorList>
            <person name="Varghese N."/>
            <person name="Submissions S."/>
        </authorList>
    </citation>
    <scope>NUCLEOTIDE SEQUENCE [LARGE SCALE GENOMIC DNA]</scope>
    <source>
        <strain evidence="2">R-53102</strain>
    </source>
</reference>
<name>A0A1I1RTC5_9LACO</name>
<dbReference type="STRING" id="1505723.SAMN04487792_0564"/>
<sequence>MKISEQAFLLAWHNQKLVRDALKYVHVSRTYQGYEDLFQEGIITYAGMIELHGKLTRELNRLSFRKVVWHTIDLLRKEKRNQNLEHVLKLLITNRQFNSAELNLALAQELPKLNNTEKMLFYSHLINGQSITSIAQKNQINRVQLQRVKRQLLVHLRKILILDYDL</sequence>
<accession>A0A1I1RTC5</accession>
<evidence type="ECO:0000313" key="1">
    <source>
        <dbReference type="EMBL" id="SFD37515.1"/>
    </source>
</evidence>
<evidence type="ECO:0008006" key="3">
    <source>
        <dbReference type="Google" id="ProtNLM"/>
    </source>
</evidence>
<dbReference type="Proteomes" id="UP000199599">
    <property type="component" value="Unassembled WGS sequence"/>
</dbReference>
<protein>
    <recommendedName>
        <fullName evidence="3">Sigma-70 family RNA polymerase sigma factor</fullName>
    </recommendedName>
</protein>